<evidence type="ECO:0000313" key="3">
    <source>
        <dbReference type="Proteomes" id="UP000076927"/>
    </source>
</evidence>
<dbReference type="Gene3D" id="3.40.710.10">
    <property type="entry name" value="DD-peptidase/beta-lactamase superfamily"/>
    <property type="match status" value="1"/>
</dbReference>
<dbReference type="Proteomes" id="UP000076927">
    <property type="component" value="Chromosome"/>
</dbReference>
<dbReference type="KEGG" id="pswu:SY83_12725"/>
<protein>
    <recommendedName>
        <fullName evidence="1">Beta-lactamase-related domain-containing protein</fullName>
    </recommendedName>
</protein>
<gene>
    <name evidence="2" type="ORF">SY83_12725</name>
</gene>
<reference evidence="2 3" key="1">
    <citation type="submission" date="2015-01" db="EMBL/GenBank/DDBJ databases">
        <title>Paenibacillus swuensis/DY6/whole genome sequencing.</title>
        <authorList>
            <person name="Kim M.K."/>
            <person name="Srinivasan S."/>
            <person name="Lee J.-J."/>
        </authorList>
    </citation>
    <scope>NUCLEOTIDE SEQUENCE [LARGE SCALE GENOMIC DNA]</scope>
    <source>
        <strain evidence="2 3">DY6</strain>
    </source>
</reference>
<keyword evidence="3" id="KW-1185">Reference proteome</keyword>
<dbReference type="InterPro" id="IPR001466">
    <property type="entry name" value="Beta-lactam-related"/>
</dbReference>
<proteinExistence type="predicted"/>
<name>A0A172TPJ5_9BACL</name>
<dbReference type="Pfam" id="PF00144">
    <property type="entry name" value="Beta-lactamase"/>
    <property type="match status" value="1"/>
</dbReference>
<dbReference type="PATRIC" id="fig|1178515.4.peg.2547"/>
<dbReference type="InterPro" id="IPR050789">
    <property type="entry name" value="Diverse_Enzym_Activities"/>
</dbReference>
<organism evidence="2 3">
    <name type="scientific">Paenibacillus swuensis</name>
    <dbReference type="NCBI Taxonomy" id="1178515"/>
    <lineage>
        <taxon>Bacteria</taxon>
        <taxon>Bacillati</taxon>
        <taxon>Bacillota</taxon>
        <taxon>Bacilli</taxon>
        <taxon>Bacillales</taxon>
        <taxon>Paenibacillaceae</taxon>
        <taxon>Paenibacillus</taxon>
    </lineage>
</organism>
<dbReference type="SUPFAM" id="SSF56601">
    <property type="entry name" value="beta-lactamase/transpeptidase-like"/>
    <property type="match status" value="1"/>
</dbReference>
<dbReference type="PANTHER" id="PTHR43283">
    <property type="entry name" value="BETA-LACTAMASE-RELATED"/>
    <property type="match status" value="1"/>
</dbReference>
<dbReference type="STRING" id="1178515.SY83_12725"/>
<accession>A0A172TPJ5</accession>
<dbReference type="EMBL" id="CP011388">
    <property type="protein sequence ID" value="ANE48896.1"/>
    <property type="molecule type" value="Genomic_DNA"/>
</dbReference>
<dbReference type="InterPro" id="IPR012338">
    <property type="entry name" value="Beta-lactam/transpept-like"/>
</dbReference>
<dbReference type="AlphaFoldDB" id="A0A172TPJ5"/>
<dbReference type="PANTHER" id="PTHR43283:SF7">
    <property type="entry name" value="BETA-LACTAMASE-RELATED DOMAIN-CONTAINING PROTEIN"/>
    <property type="match status" value="1"/>
</dbReference>
<evidence type="ECO:0000313" key="2">
    <source>
        <dbReference type="EMBL" id="ANE48896.1"/>
    </source>
</evidence>
<feature type="domain" description="Beta-lactamase-related" evidence="1">
    <location>
        <begin position="10"/>
        <end position="273"/>
    </location>
</feature>
<sequence>MAREHPKLYSFVLVRNGSLVHERYFNETSAETPMDLRSATKSVMSLLIGIAIEEGLLSLDAKVYDYFPDWVPAQIPPAAEETTVRHLLTMTSGLHWQTGARLGERWIHRMHASKHWVKFILRLPVDPARRDAFLYRSPDSHLLSAILTRVSGMPAHEYAQAKLFAPLGIAGTAWRADPQGHTAGHIGLRLTARDMAKLGQLVLREGDWHGRRVVPAAWIRDAVRPHTEGLPGVGRYGYQWWSGAVGGQEAVFALGHGGQLIYVFPALDLVAVFTGDPDVRRWKHPRALLERYVLPGLTSGNLAACR</sequence>
<evidence type="ECO:0000259" key="1">
    <source>
        <dbReference type="Pfam" id="PF00144"/>
    </source>
</evidence>